<evidence type="ECO:0000313" key="2">
    <source>
        <dbReference type="EMBL" id="KQB40532.1"/>
    </source>
</evidence>
<proteinExistence type="predicted"/>
<evidence type="ECO:0000256" key="1">
    <source>
        <dbReference type="SAM" id="Phobius"/>
    </source>
</evidence>
<accession>A0A0N8VMX4</accession>
<dbReference type="Proteomes" id="UP000050443">
    <property type="component" value="Unassembled WGS sequence"/>
</dbReference>
<dbReference type="EMBL" id="JRLF01000010">
    <property type="protein sequence ID" value="KQB40532.1"/>
    <property type="molecule type" value="Genomic_DNA"/>
</dbReference>
<dbReference type="PANTHER" id="PTHR38442:SF1">
    <property type="entry name" value="INNER MEMBRANE PROTEIN"/>
    <property type="match status" value="1"/>
</dbReference>
<comment type="caution">
    <text evidence="2">The sequence shown here is derived from an EMBL/GenBank/DDBJ whole genome shotgun (WGS) entry which is preliminary data.</text>
</comment>
<dbReference type="PANTHER" id="PTHR38442">
    <property type="entry name" value="INNER MEMBRANE PROTEIN-RELATED"/>
    <property type="match status" value="1"/>
</dbReference>
<sequence length="417" mass="47118">METSIDQENILKKKALNKMKGNALSLLGVAVLLFIIAIYFKIPMLQAFSEAAMVGGIADWFAVVALFRHPLGIPIWHTAIIPTKKNEIGENLGNFVSEEFLNREKLEIKLEEFNFATKASDWLSQEENADKIANLVAVNIIPGILKTIKDEDIKRFIQVQFKEKLEAINFGDWVALALEPLQKGNVKDELLTNLLDVMSTELSNNKDLIRKKVKESTPFLSFGLADKSISEGIFNGLQDFLDEAKKPESEIRIKIDEYVYNFLDKVKNSEEMRIKINTMILGFVGKKEVQDYINGIWDEIKLSITNDLDKGDESSIKNSISGLIQTFGNGIKEDSVMIDKINNFIKNDLLSILLNNKKVIGDLISSTVKSWDGKEVSEKLELEIGKDLQYIRINGTLVGGLIGIIIYCVEWTYHYFV</sequence>
<keyword evidence="1" id="KW-0812">Transmembrane</keyword>
<evidence type="ECO:0000313" key="3">
    <source>
        <dbReference type="Proteomes" id="UP000050443"/>
    </source>
</evidence>
<keyword evidence="1" id="KW-0472">Membrane</keyword>
<name>A0A0N8VMX4_9FLAO</name>
<dbReference type="OrthoDB" id="9769590at2"/>
<organism evidence="2 3">
    <name type="scientific">Flavobacterium aquidurense</name>
    <dbReference type="NCBI Taxonomy" id="362413"/>
    <lineage>
        <taxon>Bacteria</taxon>
        <taxon>Pseudomonadati</taxon>
        <taxon>Bacteroidota</taxon>
        <taxon>Flavobacteriia</taxon>
        <taxon>Flavobacteriales</taxon>
        <taxon>Flavobacteriaceae</taxon>
        <taxon>Flavobacterium</taxon>
    </lineage>
</organism>
<reference evidence="2 3" key="1">
    <citation type="submission" date="2014-09" db="EMBL/GenBank/DDBJ databases">
        <title>Genome sequence of Flavobacterium aquidurense RC62.</title>
        <authorList>
            <person name="Kim J.F."/>
            <person name="Kwak M.-J."/>
        </authorList>
    </citation>
    <scope>NUCLEOTIDE SEQUENCE [LARGE SCALE GENOMIC DNA]</scope>
    <source>
        <strain evidence="2 3">RC62</strain>
    </source>
</reference>
<dbReference type="RefSeq" id="WP_055095029.1">
    <property type="nucleotide sequence ID" value="NZ_JRLF01000010.1"/>
</dbReference>
<dbReference type="PATRIC" id="fig|362413.3.peg.407"/>
<dbReference type="InterPro" id="IPR007383">
    <property type="entry name" value="DUF445"/>
</dbReference>
<dbReference type="Pfam" id="PF04286">
    <property type="entry name" value="DUF445"/>
    <property type="match status" value="1"/>
</dbReference>
<keyword evidence="1" id="KW-1133">Transmembrane helix</keyword>
<gene>
    <name evidence="2" type="ORF">RC62_425</name>
</gene>
<protein>
    <submittedName>
        <fullName evidence="2">Putative membrane protein</fullName>
    </submittedName>
</protein>
<dbReference type="AlphaFoldDB" id="A0A0N8VMX4"/>
<dbReference type="GO" id="GO:0005886">
    <property type="term" value="C:plasma membrane"/>
    <property type="evidence" value="ECO:0007669"/>
    <property type="project" value="TreeGrafter"/>
</dbReference>
<feature type="transmembrane region" description="Helical" evidence="1">
    <location>
        <begin position="21"/>
        <end position="42"/>
    </location>
</feature>